<dbReference type="GO" id="GO:0005524">
    <property type="term" value="F:ATP binding"/>
    <property type="evidence" value="ECO:0007669"/>
    <property type="project" value="UniProtKB-KW"/>
</dbReference>
<feature type="domain" description="Aminoacyl-tRNA synthetase class Ia" evidence="10">
    <location>
        <begin position="95"/>
        <end position="381"/>
    </location>
</feature>
<keyword evidence="7 12" id="KW-0030">Aminoacyl-tRNA synthetase</keyword>
<dbReference type="InterPro" id="IPR009080">
    <property type="entry name" value="tRNAsynth_Ia_anticodon-bd"/>
</dbReference>
<keyword evidence="6" id="KW-0648">Protein biosynthesis</keyword>
<evidence type="ECO:0000256" key="5">
    <source>
        <dbReference type="ARBA" id="ARBA00022840"/>
    </source>
</evidence>
<dbReference type="OMA" id="WFIRVER"/>
<keyword evidence="5" id="KW-0067">ATP-binding</keyword>
<dbReference type="InterPro" id="IPR009008">
    <property type="entry name" value="Val/Leu/Ile-tRNA-synth_edit"/>
</dbReference>
<evidence type="ECO:0000256" key="2">
    <source>
        <dbReference type="ARBA" id="ARBA00013165"/>
    </source>
</evidence>
<keyword evidence="13" id="KW-1185">Reference proteome</keyword>
<gene>
    <name evidence="12" type="ORF">THOM_0920</name>
</gene>
<evidence type="ECO:0000256" key="7">
    <source>
        <dbReference type="ARBA" id="ARBA00023146"/>
    </source>
</evidence>
<dbReference type="Pfam" id="PF00133">
    <property type="entry name" value="tRNA-synt_1"/>
    <property type="match status" value="1"/>
</dbReference>
<dbReference type="InterPro" id="IPR002301">
    <property type="entry name" value="Ile-tRNA-ligase"/>
</dbReference>
<dbReference type="HOGENOM" id="CLU_001493_1_0_1"/>
<dbReference type="Gene3D" id="1.10.730.10">
    <property type="entry name" value="Isoleucyl-tRNA Synthetase, Domain 1"/>
    <property type="match status" value="1"/>
</dbReference>
<accession>L7JZC2</accession>
<sequence length="753" mass="88340">VRKWLKRVNGSVFVGLRYEPPFEYFKKDFPTFFKVLKNEGVTDDSGTGIVHMAPAFGEEDYNVFLKEGLLRENDEVPCVIDDKGKFTSTDYKDLYFKDADKPIMKALGDRLLWRGTIRHRYPYCWRSDTPLIYKMVPNWFIHISDLREQLYKLNEKIHWVPPSVKNKFGNWLKCARDWSISRNRFWGTPIPIWTSSDFKVTLCISSIRELERLGFRMKDGQKIPVKIQDMHREFIDDILIEKNGVILRRIDEVFDCWFESGSMPLAQDHWPFSAFTADGIEKKLDQLELNVREPDAADFIGEGLDQTRGWFYTLHVISTLLFKRPAFKNIIVNGIVLAEDGKKMSKRLKNYPDPMEIANSYGMDSLRIYLISSPVVVAENLKFTERGVKEVFKNLMINWYNSLNFYVECSTKKRVNEKETILDEWIVNELCILAQRIKKNMERYELANILSDVLVFIDDLSNWYIRMNRMRIRNGEYGVLKTVLTKFSVLMAPFAPFFSEYSYQVLQGNSSLLNKDFKSVHYEAFPVFRPVHENNFDKTKRVIESIRVLRENQKISLKTPLSEVTIVGVDDFDHELIRTECNVLHVKTDSEDSYEFSTRLKPNFAEIKKRNNEKEIPQKIAVINKLEGINDIIRHNIVSDEIIIEKNIILQEKNRVAKNFGDFTVILNVQLNDELIEMKEGREFNAFLQKLRKRIGLKIDDTVKIYLDSADLRNIITKNYKIDFVDDDDTCLVLGEGLYEYEGQDVLVKIFKY</sequence>
<evidence type="ECO:0000256" key="1">
    <source>
        <dbReference type="ARBA" id="ARBA00004496"/>
    </source>
</evidence>
<evidence type="ECO:0000259" key="10">
    <source>
        <dbReference type="Pfam" id="PF00133"/>
    </source>
</evidence>
<evidence type="ECO:0000256" key="9">
    <source>
        <dbReference type="ARBA" id="ARBA00048359"/>
    </source>
</evidence>
<dbReference type="SUPFAM" id="SSF52374">
    <property type="entry name" value="Nucleotidylyl transferase"/>
    <property type="match status" value="1"/>
</dbReference>
<comment type="catalytic activity">
    <reaction evidence="9">
        <text>tRNA(Ile) + L-isoleucine + ATP = L-isoleucyl-tRNA(Ile) + AMP + diphosphate</text>
        <dbReference type="Rhea" id="RHEA:11060"/>
        <dbReference type="Rhea" id="RHEA-COMP:9666"/>
        <dbReference type="Rhea" id="RHEA-COMP:9695"/>
        <dbReference type="ChEBI" id="CHEBI:30616"/>
        <dbReference type="ChEBI" id="CHEBI:33019"/>
        <dbReference type="ChEBI" id="CHEBI:58045"/>
        <dbReference type="ChEBI" id="CHEBI:78442"/>
        <dbReference type="ChEBI" id="CHEBI:78528"/>
        <dbReference type="ChEBI" id="CHEBI:456215"/>
        <dbReference type="EC" id="6.1.1.5"/>
    </reaction>
</comment>
<evidence type="ECO:0000313" key="13">
    <source>
        <dbReference type="Proteomes" id="UP000011185"/>
    </source>
</evidence>
<dbReference type="FunCoup" id="L7JZC2">
    <property type="interactions" value="219"/>
</dbReference>
<name>L7JZC2_TRAHO</name>
<dbReference type="EC" id="6.1.1.5" evidence="2"/>
<dbReference type="STRING" id="72359.L7JZC2"/>
<dbReference type="InParanoid" id="L7JZC2"/>
<dbReference type="SUPFAM" id="SSF47323">
    <property type="entry name" value="Anticodon-binding domain of a subclass of class I aminoacyl-tRNA synthetases"/>
    <property type="match status" value="1"/>
</dbReference>
<dbReference type="InterPro" id="IPR014729">
    <property type="entry name" value="Rossmann-like_a/b/a_fold"/>
</dbReference>
<organism evidence="12 13">
    <name type="scientific">Trachipleistophora hominis</name>
    <name type="common">Microsporidian parasite</name>
    <dbReference type="NCBI Taxonomy" id="72359"/>
    <lineage>
        <taxon>Eukaryota</taxon>
        <taxon>Fungi</taxon>
        <taxon>Fungi incertae sedis</taxon>
        <taxon>Microsporidia</taxon>
        <taxon>Pleistophoridae</taxon>
        <taxon>Trachipleistophora</taxon>
    </lineage>
</organism>
<dbReference type="Gene3D" id="3.90.740.10">
    <property type="entry name" value="Valyl/Leucyl/Isoleucyl-tRNA synthetase, editing domain"/>
    <property type="match status" value="1"/>
</dbReference>
<evidence type="ECO:0000256" key="3">
    <source>
        <dbReference type="ARBA" id="ARBA00022598"/>
    </source>
</evidence>
<dbReference type="GO" id="GO:0002161">
    <property type="term" value="F:aminoacyl-tRNA deacylase activity"/>
    <property type="evidence" value="ECO:0007669"/>
    <property type="project" value="InterPro"/>
</dbReference>
<keyword evidence="4" id="KW-0547">Nucleotide-binding</keyword>
<dbReference type="PANTHER" id="PTHR42780">
    <property type="entry name" value="SOLEUCYL-TRNA SYNTHETASE"/>
    <property type="match status" value="1"/>
</dbReference>
<dbReference type="InterPro" id="IPR023586">
    <property type="entry name" value="Ile-tRNA-ligase_type2"/>
</dbReference>
<feature type="non-terminal residue" evidence="12">
    <location>
        <position position="1"/>
    </location>
</feature>
<dbReference type="VEuPathDB" id="MicrosporidiaDB:THOM_0920"/>
<dbReference type="GO" id="GO:1990825">
    <property type="term" value="F:sequence-specific mRNA binding"/>
    <property type="evidence" value="ECO:0007669"/>
    <property type="project" value="EnsemblFungi"/>
</dbReference>
<comment type="subcellular location">
    <subcellularLocation>
        <location evidence="1">Cytoplasm</location>
    </subcellularLocation>
</comment>
<evidence type="ECO:0000256" key="4">
    <source>
        <dbReference type="ARBA" id="ARBA00022741"/>
    </source>
</evidence>
<dbReference type="GO" id="GO:0006428">
    <property type="term" value="P:isoleucyl-tRNA aminoacylation"/>
    <property type="evidence" value="ECO:0007669"/>
    <property type="project" value="EnsemblFungi"/>
</dbReference>
<dbReference type="Pfam" id="PF08264">
    <property type="entry name" value="Anticodon_1"/>
    <property type="match status" value="1"/>
</dbReference>
<protein>
    <recommendedName>
        <fullName evidence="2">isoleucine--tRNA ligase</fullName>
        <ecNumber evidence="2">6.1.1.5</ecNumber>
    </recommendedName>
    <alternativeName>
        <fullName evidence="8">Isoleucyl-tRNA synthetase</fullName>
    </alternativeName>
</protein>
<dbReference type="Pfam" id="PF19302">
    <property type="entry name" value="DUF5915"/>
    <property type="match status" value="1"/>
</dbReference>
<evidence type="ECO:0000256" key="8">
    <source>
        <dbReference type="ARBA" id="ARBA00032665"/>
    </source>
</evidence>
<dbReference type="Gene3D" id="3.40.50.620">
    <property type="entry name" value="HUPs"/>
    <property type="match status" value="1"/>
</dbReference>
<dbReference type="GO" id="GO:0005829">
    <property type="term" value="C:cytosol"/>
    <property type="evidence" value="ECO:0007669"/>
    <property type="project" value="EnsemblFungi"/>
</dbReference>
<reference evidence="12 13" key="1">
    <citation type="journal article" date="2012" name="PLoS Pathog.">
        <title>The genome of the obligate intracellular parasite Trachipleistophora hominis: new insights into microsporidian genome dynamics and reductive evolution.</title>
        <authorList>
            <person name="Heinz E."/>
            <person name="Williams T.A."/>
            <person name="Nakjang S."/>
            <person name="Noel C.J."/>
            <person name="Swan D.C."/>
            <person name="Goldberg A.V."/>
            <person name="Harris S.R."/>
            <person name="Weinmaier T."/>
            <person name="Markert S."/>
            <person name="Becher D."/>
            <person name="Bernhardt J."/>
            <person name="Dagan T."/>
            <person name="Hacker C."/>
            <person name="Lucocq J.M."/>
            <person name="Schweder T."/>
            <person name="Rattei T."/>
            <person name="Hall N."/>
            <person name="Hirt R.P."/>
            <person name="Embley T.M."/>
        </authorList>
    </citation>
    <scope>NUCLEOTIDE SEQUENCE [LARGE SCALE GENOMIC DNA]</scope>
</reference>
<dbReference type="InterPro" id="IPR013155">
    <property type="entry name" value="M/V/L/I-tRNA-synth_anticd-bd"/>
</dbReference>
<feature type="domain" description="Methionyl/Valyl/Leucyl/Isoleucyl-tRNA synthetase anticodon-binding" evidence="11">
    <location>
        <begin position="423"/>
        <end position="563"/>
    </location>
</feature>
<dbReference type="OrthoDB" id="1706657at2759"/>
<evidence type="ECO:0000313" key="12">
    <source>
        <dbReference type="EMBL" id="ELQ76107.1"/>
    </source>
</evidence>
<proteinExistence type="predicted"/>
<dbReference type="Proteomes" id="UP000011185">
    <property type="component" value="Unassembled WGS sequence"/>
</dbReference>
<dbReference type="PANTHER" id="PTHR42780:SF1">
    <property type="entry name" value="ISOLEUCINE--TRNA LIGASE, CYTOPLASMIC"/>
    <property type="match status" value="1"/>
</dbReference>
<dbReference type="InterPro" id="IPR002300">
    <property type="entry name" value="aa-tRNA-synth_Ia"/>
</dbReference>
<dbReference type="EMBL" id="JH993874">
    <property type="protein sequence ID" value="ELQ76107.1"/>
    <property type="molecule type" value="Genomic_DNA"/>
</dbReference>
<dbReference type="GO" id="GO:0004822">
    <property type="term" value="F:isoleucine-tRNA ligase activity"/>
    <property type="evidence" value="ECO:0007669"/>
    <property type="project" value="UniProtKB-EC"/>
</dbReference>
<dbReference type="AlphaFoldDB" id="L7JZC2"/>
<evidence type="ECO:0000256" key="6">
    <source>
        <dbReference type="ARBA" id="ARBA00022917"/>
    </source>
</evidence>
<dbReference type="CDD" id="cd00818">
    <property type="entry name" value="IleRS_core"/>
    <property type="match status" value="1"/>
</dbReference>
<dbReference type="PRINTS" id="PR00984">
    <property type="entry name" value="TRNASYNTHILE"/>
</dbReference>
<dbReference type="SUPFAM" id="SSF50677">
    <property type="entry name" value="ValRS/IleRS/LeuRS editing domain"/>
    <property type="match status" value="1"/>
</dbReference>
<evidence type="ECO:0000259" key="11">
    <source>
        <dbReference type="Pfam" id="PF08264"/>
    </source>
</evidence>
<keyword evidence="3 12" id="KW-0436">Ligase</keyword>